<evidence type="ECO:0000256" key="1">
    <source>
        <dbReference type="SAM" id="MobiDB-lite"/>
    </source>
</evidence>
<accession>A0ABM1TKK1</accession>
<organism evidence="2 3">
    <name type="scientific">Limulus polyphemus</name>
    <name type="common">Atlantic horseshoe crab</name>
    <dbReference type="NCBI Taxonomy" id="6850"/>
    <lineage>
        <taxon>Eukaryota</taxon>
        <taxon>Metazoa</taxon>
        <taxon>Ecdysozoa</taxon>
        <taxon>Arthropoda</taxon>
        <taxon>Chelicerata</taxon>
        <taxon>Merostomata</taxon>
        <taxon>Xiphosura</taxon>
        <taxon>Limulidae</taxon>
        <taxon>Limulus</taxon>
    </lineage>
</organism>
<dbReference type="Proteomes" id="UP000694941">
    <property type="component" value="Unplaced"/>
</dbReference>
<feature type="compositionally biased region" description="Basic and acidic residues" evidence="1">
    <location>
        <begin position="359"/>
        <end position="371"/>
    </location>
</feature>
<protein>
    <submittedName>
        <fullName evidence="3">Uncharacterized protein LOC111089036</fullName>
    </submittedName>
</protein>
<evidence type="ECO:0000313" key="2">
    <source>
        <dbReference type="Proteomes" id="UP000694941"/>
    </source>
</evidence>
<gene>
    <name evidence="3" type="primary">LOC111089036</name>
</gene>
<reference evidence="3" key="1">
    <citation type="submission" date="2025-08" db="UniProtKB">
        <authorList>
            <consortium name="RefSeq"/>
        </authorList>
    </citation>
    <scope>IDENTIFICATION</scope>
    <source>
        <tissue evidence="3">Muscle</tissue>
    </source>
</reference>
<dbReference type="GeneID" id="111089036"/>
<name>A0ABM1TKK1_LIMPO</name>
<evidence type="ECO:0000313" key="3">
    <source>
        <dbReference type="RefSeq" id="XP_022256407.1"/>
    </source>
</evidence>
<sequence>MIINHHPTRLPDQRGPSVQTLTPIELFDVKFGRYGRQHVSHTNFSFSGKEADRLRSVKSKEQFNSGGLRTYDSDIDDSEIEPRTVASDDEFAEDELSLGEFPRQPSHSCSGTNSLLGSTGGDLCRDMESTSSVENKEIQRLFCNDGAEGRNHNSQFLERNKDGFPSEGFEKKQNYYKGKNMLGPDLAYPNTTIPLDGMTGIDLTPHQFVGHHSPRGASNLEEGRVPGFYFTAVGSPVLLHAHSPPPPPYPAGLGTGTLPSVYNPHATTQRSDLLPESLLSQLNGKEIQSEDHNYHGPVFTIVPEHPYPLDPGFGNHVDISPLEFRTFHPLGRGRPPTPPARENVYSSIDDKGLFTIDGNRNRCDQTSRAQDDPICNLDKSEKHPVPKSNIPVFHSVEESGSYGDIRPVFDSRTLCT</sequence>
<dbReference type="RefSeq" id="XP_022256407.1">
    <property type="nucleotide sequence ID" value="XM_022400699.1"/>
</dbReference>
<feature type="region of interest" description="Disordered" evidence="1">
    <location>
        <begin position="359"/>
        <end position="389"/>
    </location>
</feature>
<proteinExistence type="predicted"/>
<keyword evidence="2" id="KW-1185">Reference proteome</keyword>